<dbReference type="SUPFAM" id="SSF54523">
    <property type="entry name" value="Pili subunits"/>
    <property type="match status" value="1"/>
</dbReference>
<gene>
    <name evidence="3" type="ORF">ETAA1_61120</name>
</gene>
<keyword evidence="4" id="KW-1185">Reference proteome</keyword>
<keyword evidence="1" id="KW-1133">Transmembrane helix</keyword>
<accession>A0A517Y2Y1</accession>
<dbReference type="Gene3D" id="3.30.700.10">
    <property type="entry name" value="Glycoprotein, Type 4 Pilin"/>
    <property type="match status" value="1"/>
</dbReference>
<dbReference type="InterPro" id="IPR011453">
    <property type="entry name" value="DUF1559"/>
</dbReference>
<dbReference type="PANTHER" id="PTHR30093">
    <property type="entry name" value="GENERAL SECRETION PATHWAY PROTEIN G"/>
    <property type="match status" value="1"/>
</dbReference>
<dbReference type="PROSITE" id="PS00409">
    <property type="entry name" value="PROKAR_NTER_METHYL"/>
    <property type="match status" value="1"/>
</dbReference>
<dbReference type="RefSeq" id="WP_202920514.1">
    <property type="nucleotide sequence ID" value="NZ_CP036273.1"/>
</dbReference>
<dbReference type="Pfam" id="PF07596">
    <property type="entry name" value="SBP_bac_10"/>
    <property type="match status" value="1"/>
</dbReference>
<evidence type="ECO:0000256" key="1">
    <source>
        <dbReference type="SAM" id="Phobius"/>
    </source>
</evidence>
<evidence type="ECO:0000313" key="3">
    <source>
        <dbReference type="EMBL" id="QDU24099.1"/>
    </source>
</evidence>
<evidence type="ECO:0000313" key="4">
    <source>
        <dbReference type="Proteomes" id="UP000319576"/>
    </source>
</evidence>
<dbReference type="KEGG" id="uli:ETAA1_61120"/>
<dbReference type="Proteomes" id="UP000319576">
    <property type="component" value="Chromosome"/>
</dbReference>
<evidence type="ECO:0000259" key="2">
    <source>
        <dbReference type="Pfam" id="PF07596"/>
    </source>
</evidence>
<dbReference type="NCBIfam" id="TIGR02532">
    <property type="entry name" value="IV_pilin_GFxxxE"/>
    <property type="match status" value="1"/>
</dbReference>
<dbReference type="InterPro" id="IPR045584">
    <property type="entry name" value="Pilin-like"/>
</dbReference>
<protein>
    <submittedName>
        <fullName evidence="3">Putative major pilin subunit</fullName>
    </submittedName>
</protein>
<dbReference type="InterPro" id="IPR027558">
    <property type="entry name" value="Pre_pil_HX9DG_C"/>
</dbReference>
<dbReference type="EMBL" id="CP036273">
    <property type="protein sequence ID" value="QDU24099.1"/>
    <property type="molecule type" value="Genomic_DNA"/>
</dbReference>
<dbReference type="AlphaFoldDB" id="A0A517Y2Y1"/>
<organism evidence="3 4">
    <name type="scientific">Urbifossiella limnaea</name>
    <dbReference type="NCBI Taxonomy" id="2528023"/>
    <lineage>
        <taxon>Bacteria</taxon>
        <taxon>Pseudomonadati</taxon>
        <taxon>Planctomycetota</taxon>
        <taxon>Planctomycetia</taxon>
        <taxon>Gemmatales</taxon>
        <taxon>Gemmataceae</taxon>
        <taxon>Urbifossiella</taxon>
    </lineage>
</organism>
<proteinExistence type="predicted"/>
<name>A0A517Y2Y1_9BACT</name>
<sequence>MTPFARPRTRRGFTLIELLVVIAIIAILIGLLLPAVQKVREAAARVKCQNNLKQWALAAHSYQDTVGGLPPAMVVPGATFSTAPDNTTGYGPNWITLILPYIEQAPLYNQQVTSITSWLNTVNTDHNWRLVRTANFNYAQCPSDPRNTTPYAGAGGSWVRGNYAANLGPTGQEANDGGSTSFAFTINGVTTSLNGRGPFWFTTKAAHKCMTIQGIQDGSSNTIMMSEVLSGLNATDSRGVWAMGHIGASTIGSYGKGAALTPNAKNDLSDIITTCPGSTAAALNLGCANGSNTVATARSAHTGGVNAAMGDGTVRFLRDSISQLAFYQLGSAQDGQPLPAEAN</sequence>
<keyword evidence="1" id="KW-0472">Membrane</keyword>
<feature type="transmembrane region" description="Helical" evidence="1">
    <location>
        <begin position="12"/>
        <end position="33"/>
    </location>
</feature>
<feature type="domain" description="DUF1559" evidence="2">
    <location>
        <begin position="37"/>
        <end position="322"/>
    </location>
</feature>
<dbReference type="Pfam" id="PF07963">
    <property type="entry name" value="N_methyl"/>
    <property type="match status" value="1"/>
</dbReference>
<dbReference type="InterPro" id="IPR012902">
    <property type="entry name" value="N_methyl_site"/>
</dbReference>
<dbReference type="NCBIfam" id="TIGR04294">
    <property type="entry name" value="pre_pil_HX9DG"/>
    <property type="match status" value="1"/>
</dbReference>
<keyword evidence="1" id="KW-0812">Transmembrane</keyword>
<reference evidence="3 4" key="1">
    <citation type="submission" date="2019-02" db="EMBL/GenBank/DDBJ databases">
        <title>Deep-cultivation of Planctomycetes and their phenomic and genomic characterization uncovers novel biology.</title>
        <authorList>
            <person name="Wiegand S."/>
            <person name="Jogler M."/>
            <person name="Boedeker C."/>
            <person name="Pinto D."/>
            <person name="Vollmers J."/>
            <person name="Rivas-Marin E."/>
            <person name="Kohn T."/>
            <person name="Peeters S.H."/>
            <person name="Heuer A."/>
            <person name="Rast P."/>
            <person name="Oberbeckmann S."/>
            <person name="Bunk B."/>
            <person name="Jeske O."/>
            <person name="Meyerdierks A."/>
            <person name="Storesund J.E."/>
            <person name="Kallscheuer N."/>
            <person name="Luecker S."/>
            <person name="Lage O.M."/>
            <person name="Pohl T."/>
            <person name="Merkel B.J."/>
            <person name="Hornburger P."/>
            <person name="Mueller R.-W."/>
            <person name="Bruemmer F."/>
            <person name="Labrenz M."/>
            <person name="Spormann A.M."/>
            <person name="Op den Camp H."/>
            <person name="Overmann J."/>
            <person name="Amann R."/>
            <person name="Jetten M.S.M."/>
            <person name="Mascher T."/>
            <person name="Medema M.H."/>
            <person name="Devos D.P."/>
            <person name="Kaster A.-K."/>
            <person name="Ovreas L."/>
            <person name="Rohde M."/>
            <person name="Galperin M.Y."/>
            <person name="Jogler C."/>
        </authorList>
    </citation>
    <scope>NUCLEOTIDE SEQUENCE [LARGE SCALE GENOMIC DNA]</scope>
    <source>
        <strain evidence="3 4">ETA_A1</strain>
    </source>
</reference>
<dbReference type="PANTHER" id="PTHR30093:SF2">
    <property type="entry name" value="TYPE II SECRETION SYSTEM PROTEIN H"/>
    <property type="match status" value="1"/>
</dbReference>